<name>A0ABX2ALU6_9BACT</name>
<evidence type="ECO:0000313" key="2">
    <source>
        <dbReference type="EMBL" id="NPD92178.1"/>
    </source>
</evidence>
<dbReference type="EMBL" id="JABKKF010000005">
    <property type="protein sequence ID" value="NPD92178.1"/>
    <property type="molecule type" value="Genomic_DNA"/>
</dbReference>
<accession>A0ABX2ALU6</accession>
<evidence type="ECO:0000313" key="3">
    <source>
        <dbReference type="Proteomes" id="UP000714420"/>
    </source>
</evidence>
<reference evidence="2 3" key="1">
    <citation type="submission" date="2020-05" db="EMBL/GenBank/DDBJ databases">
        <title>Distinct polysaccharide utilization as determinants for interspecies competition between intestinal Prevotella spp.</title>
        <authorList>
            <person name="Galvez E.J.C."/>
            <person name="Iljazovic A."/>
            <person name="Strowig T."/>
        </authorList>
    </citation>
    <scope>NUCLEOTIDE SEQUENCE [LARGE SCALE GENOMIC DNA]</scope>
    <source>
        <strain evidence="2 3">PMUR</strain>
    </source>
</reference>
<dbReference type="RefSeq" id="WP_172275513.1">
    <property type="nucleotide sequence ID" value="NZ_JABKKF010000005.1"/>
</dbReference>
<sequence>MRKQFLFLGILAAFYALSFCSDDEVSDSFESPPSALGVSRTMTVDELTESYTVKVEAMSDGAISFSEVSVSGMSAIRSVDANNNRDEVVVTFDRPVASRSSLRLAYSSGNTPVSEYTLDCGAESYVIPATGMRPGVYQVSLIENGKLAGSYKFVK</sequence>
<feature type="signal peptide" evidence="1">
    <location>
        <begin position="1"/>
        <end position="18"/>
    </location>
</feature>
<organism evidence="2 3">
    <name type="scientific">Xylanibacter muris</name>
    <dbReference type="NCBI Taxonomy" id="2736290"/>
    <lineage>
        <taxon>Bacteria</taxon>
        <taxon>Pseudomonadati</taxon>
        <taxon>Bacteroidota</taxon>
        <taxon>Bacteroidia</taxon>
        <taxon>Bacteroidales</taxon>
        <taxon>Prevotellaceae</taxon>
        <taxon>Xylanibacter</taxon>
    </lineage>
</organism>
<comment type="caution">
    <text evidence="2">The sequence shown here is derived from an EMBL/GenBank/DDBJ whole genome shotgun (WGS) entry which is preliminary data.</text>
</comment>
<keyword evidence="3" id="KW-1185">Reference proteome</keyword>
<evidence type="ECO:0000256" key="1">
    <source>
        <dbReference type="SAM" id="SignalP"/>
    </source>
</evidence>
<gene>
    <name evidence="2" type="ORF">HPS56_07405</name>
</gene>
<proteinExistence type="predicted"/>
<protein>
    <submittedName>
        <fullName evidence="2">Uncharacterized protein</fullName>
    </submittedName>
</protein>
<feature type="chain" id="PRO_5047308437" evidence="1">
    <location>
        <begin position="19"/>
        <end position="155"/>
    </location>
</feature>
<dbReference type="Proteomes" id="UP000714420">
    <property type="component" value="Unassembled WGS sequence"/>
</dbReference>
<keyword evidence="1" id="KW-0732">Signal</keyword>